<organism evidence="2 3">
    <name type="scientific">Lithocarpus litseifolius</name>
    <dbReference type="NCBI Taxonomy" id="425828"/>
    <lineage>
        <taxon>Eukaryota</taxon>
        <taxon>Viridiplantae</taxon>
        <taxon>Streptophyta</taxon>
        <taxon>Embryophyta</taxon>
        <taxon>Tracheophyta</taxon>
        <taxon>Spermatophyta</taxon>
        <taxon>Magnoliopsida</taxon>
        <taxon>eudicotyledons</taxon>
        <taxon>Gunneridae</taxon>
        <taxon>Pentapetalae</taxon>
        <taxon>rosids</taxon>
        <taxon>fabids</taxon>
        <taxon>Fagales</taxon>
        <taxon>Fagaceae</taxon>
        <taxon>Lithocarpus</taxon>
    </lineage>
</organism>
<protein>
    <submittedName>
        <fullName evidence="2">Uncharacterized protein</fullName>
    </submittedName>
</protein>
<evidence type="ECO:0000313" key="3">
    <source>
        <dbReference type="Proteomes" id="UP001459277"/>
    </source>
</evidence>
<dbReference type="AlphaFoldDB" id="A0AAW2DF72"/>
<name>A0AAW2DF72_9ROSI</name>
<keyword evidence="1" id="KW-0472">Membrane</keyword>
<proteinExistence type="predicted"/>
<keyword evidence="1" id="KW-1133">Transmembrane helix</keyword>
<evidence type="ECO:0000313" key="2">
    <source>
        <dbReference type="EMBL" id="KAL0007281.1"/>
    </source>
</evidence>
<comment type="caution">
    <text evidence="2">The sequence shown here is derived from an EMBL/GenBank/DDBJ whole genome shotgun (WGS) entry which is preliminary data.</text>
</comment>
<keyword evidence="1" id="KW-0812">Transmembrane</keyword>
<dbReference type="Proteomes" id="UP001459277">
    <property type="component" value="Unassembled WGS sequence"/>
</dbReference>
<reference evidence="2 3" key="1">
    <citation type="submission" date="2024-01" db="EMBL/GenBank/DDBJ databases">
        <title>A telomere-to-telomere, gap-free genome of sweet tea (Lithocarpus litseifolius).</title>
        <authorList>
            <person name="Zhou J."/>
        </authorList>
    </citation>
    <scope>NUCLEOTIDE SEQUENCE [LARGE SCALE GENOMIC DNA]</scope>
    <source>
        <strain evidence="2">Zhou-2022a</strain>
        <tissue evidence="2">Leaf</tissue>
    </source>
</reference>
<evidence type="ECO:0000256" key="1">
    <source>
        <dbReference type="SAM" id="Phobius"/>
    </source>
</evidence>
<feature type="transmembrane region" description="Helical" evidence="1">
    <location>
        <begin position="24"/>
        <end position="43"/>
    </location>
</feature>
<accession>A0AAW2DF72</accession>
<dbReference type="EMBL" id="JAZDWU010000003">
    <property type="protein sequence ID" value="KAL0007281.1"/>
    <property type="molecule type" value="Genomic_DNA"/>
</dbReference>
<gene>
    <name evidence="2" type="ORF">SO802_008783</name>
</gene>
<sequence>MNNYESLLPNKKALFDIPVAHTASAYWTFLVLAVAAFVAGGSFNGGYNALSLSSNNFNGTLPTQLGNVDLLTTAIGMPHIAYQMGIDISKEGFVRTNIKQVCPYWVYLWLQITNKMKAHASLEVIGNKDGILYPRTHQINGNL</sequence>
<keyword evidence="3" id="KW-1185">Reference proteome</keyword>